<dbReference type="RefSeq" id="XP_001007634.1">
    <property type="nucleotide sequence ID" value="XM_001007634.2"/>
</dbReference>
<keyword evidence="1" id="KW-0378">Hydrolase</keyword>
<dbReference type="SUPFAM" id="SSF53474">
    <property type="entry name" value="alpha/beta-Hydrolases"/>
    <property type="match status" value="1"/>
</dbReference>
<organism evidence="1 2">
    <name type="scientific">Tetrahymena thermophila (strain SB210)</name>
    <dbReference type="NCBI Taxonomy" id="312017"/>
    <lineage>
        <taxon>Eukaryota</taxon>
        <taxon>Sar</taxon>
        <taxon>Alveolata</taxon>
        <taxon>Ciliophora</taxon>
        <taxon>Intramacronucleata</taxon>
        <taxon>Oligohymenophorea</taxon>
        <taxon>Hymenostomatida</taxon>
        <taxon>Tetrahymenina</taxon>
        <taxon>Tetrahymenidae</taxon>
        <taxon>Tetrahymena</taxon>
    </lineage>
</organism>
<dbReference type="Pfam" id="PF05728">
    <property type="entry name" value="UPF0227"/>
    <property type="match status" value="1"/>
</dbReference>
<dbReference type="PANTHER" id="PTHR35602">
    <property type="entry name" value="ESTERASE YQIA-RELATED"/>
    <property type="match status" value="1"/>
</dbReference>
<name>I7MDD7_TETTS</name>
<dbReference type="GO" id="GO:0016787">
    <property type="term" value="F:hydrolase activity"/>
    <property type="evidence" value="ECO:0007669"/>
    <property type="project" value="UniProtKB-KW"/>
</dbReference>
<dbReference type="KEGG" id="tet:TTHERM_00059020"/>
<dbReference type="PANTHER" id="PTHR35602:SF3">
    <property type="entry name" value="ESTERASE YQIA"/>
    <property type="match status" value="1"/>
</dbReference>
<evidence type="ECO:0000313" key="2">
    <source>
        <dbReference type="Proteomes" id="UP000009168"/>
    </source>
</evidence>
<accession>I7MDD7</accession>
<keyword evidence="2" id="KW-1185">Reference proteome</keyword>
<dbReference type="ESTHER" id="tetts-q22qb9">
    <property type="family name" value="abh_upf00227"/>
</dbReference>
<dbReference type="InterPro" id="IPR008886">
    <property type="entry name" value="UPF0227/Esterase_YqiA"/>
</dbReference>
<dbReference type="GeneID" id="7829533"/>
<proteinExistence type="predicted"/>
<dbReference type="Gene3D" id="3.40.50.1820">
    <property type="entry name" value="alpha/beta hydrolase"/>
    <property type="match status" value="1"/>
</dbReference>
<dbReference type="InParanoid" id="I7MDD7"/>
<dbReference type="HOGENOM" id="CLU_090996_2_0_1"/>
<sequence length="202" mass="23466">MDNQKQKTTNKSSFIVIYLHGFKSSGYSPKTELLKQEFANFISPSLPISPFLACDTIDQLIQNFKQFYQQIILIGSSLGGFYALSFLNKYPDLIKVILINPSVHCEQALSKHCGMHVDFRNFKFEWNQTHVEELEKIKANQIDIELQKRNILLLIQKGDKVIDYKETLQFLPQAQLDIEEGGTHQYENIQNKFQIMNQFIQS</sequence>
<dbReference type="OrthoDB" id="10267015at2759"/>
<gene>
    <name evidence="1" type="ORF">TTHERM_00059020</name>
</gene>
<dbReference type="InterPro" id="IPR029058">
    <property type="entry name" value="AB_hydrolase_fold"/>
</dbReference>
<reference evidence="2" key="1">
    <citation type="journal article" date="2006" name="PLoS Biol.">
        <title>Macronuclear genome sequence of the ciliate Tetrahymena thermophila, a model eukaryote.</title>
        <authorList>
            <person name="Eisen J.A."/>
            <person name="Coyne R.S."/>
            <person name="Wu M."/>
            <person name="Wu D."/>
            <person name="Thiagarajan M."/>
            <person name="Wortman J.R."/>
            <person name="Badger J.H."/>
            <person name="Ren Q."/>
            <person name="Amedeo P."/>
            <person name="Jones K.M."/>
            <person name="Tallon L.J."/>
            <person name="Delcher A.L."/>
            <person name="Salzberg S.L."/>
            <person name="Silva J.C."/>
            <person name="Haas B.J."/>
            <person name="Majoros W.H."/>
            <person name="Farzad M."/>
            <person name="Carlton J.M."/>
            <person name="Smith R.K. Jr."/>
            <person name="Garg J."/>
            <person name="Pearlman R.E."/>
            <person name="Karrer K.M."/>
            <person name="Sun L."/>
            <person name="Manning G."/>
            <person name="Elde N.C."/>
            <person name="Turkewitz A.P."/>
            <person name="Asai D.J."/>
            <person name="Wilkes D.E."/>
            <person name="Wang Y."/>
            <person name="Cai H."/>
            <person name="Collins K."/>
            <person name="Stewart B.A."/>
            <person name="Lee S.R."/>
            <person name="Wilamowska K."/>
            <person name="Weinberg Z."/>
            <person name="Ruzzo W.L."/>
            <person name="Wloga D."/>
            <person name="Gaertig J."/>
            <person name="Frankel J."/>
            <person name="Tsao C.-C."/>
            <person name="Gorovsky M.A."/>
            <person name="Keeling P.J."/>
            <person name="Waller R.F."/>
            <person name="Patron N.J."/>
            <person name="Cherry J.M."/>
            <person name="Stover N.A."/>
            <person name="Krieger C.J."/>
            <person name="del Toro C."/>
            <person name="Ryder H.F."/>
            <person name="Williamson S.C."/>
            <person name="Barbeau R.A."/>
            <person name="Hamilton E.P."/>
            <person name="Orias E."/>
        </authorList>
    </citation>
    <scope>NUCLEOTIDE SEQUENCE [LARGE SCALE GENOMIC DNA]</scope>
    <source>
        <strain evidence="2">SB210</strain>
    </source>
</reference>
<dbReference type="AlphaFoldDB" id="I7MDD7"/>
<protein>
    <submittedName>
        <fullName evidence="1">BAAT/acyl-CoA thioester hydrolase carboxy-terminal protein</fullName>
    </submittedName>
</protein>
<dbReference type="EMBL" id="GG662853">
    <property type="protein sequence ID" value="EAR87389.1"/>
    <property type="molecule type" value="Genomic_DNA"/>
</dbReference>
<dbReference type="Proteomes" id="UP000009168">
    <property type="component" value="Unassembled WGS sequence"/>
</dbReference>
<evidence type="ECO:0000313" key="1">
    <source>
        <dbReference type="EMBL" id="EAR87389.1"/>
    </source>
</evidence>